<accession>A0A9W5IPA5</accession>
<reference evidence="1 2" key="1">
    <citation type="submission" date="2010-01" db="EMBL/GenBank/DDBJ databases">
        <authorList>
            <person name="Weinstock G."/>
            <person name="Sodergren E."/>
            <person name="Clifton S."/>
            <person name="Fulton L."/>
            <person name="Fulton B."/>
            <person name="Courtney L."/>
            <person name="Fronick C."/>
            <person name="Harrison M."/>
            <person name="Strong C."/>
            <person name="Farmer C."/>
            <person name="Delahaunty K."/>
            <person name="Markovic C."/>
            <person name="Hall O."/>
            <person name="Minx P."/>
            <person name="Tomlinson C."/>
            <person name="Mitreva M."/>
            <person name="Nelson J."/>
            <person name="Hou S."/>
            <person name="Wollam A."/>
            <person name="Pepin K.H."/>
            <person name="Johnson M."/>
            <person name="Bhonagiri V."/>
            <person name="Nash W.E."/>
            <person name="Warren W."/>
            <person name="Chinwalla A."/>
            <person name="Mardis E.R."/>
            <person name="Wilson R.K."/>
        </authorList>
    </citation>
    <scope>NUCLEOTIDE SEQUENCE [LARGE SCALE GENOMIC DNA]</scope>
    <source>
        <strain evidence="1 2">NJ9703</strain>
    </source>
</reference>
<name>A0A9W5IPA5_NEISU</name>
<dbReference type="Proteomes" id="UP000004621">
    <property type="component" value="Unassembled WGS sequence"/>
</dbReference>
<dbReference type="EMBL" id="ACEO02000013">
    <property type="protein sequence ID" value="EFC51207.1"/>
    <property type="molecule type" value="Genomic_DNA"/>
</dbReference>
<evidence type="ECO:0000313" key="1">
    <source>
        <dbReference type="EMBL" id="EFC51207.1"/>
    </source>
</evidence>
<dbReference type="AlphaFoldDB" id="A0A9W5IPA5"/>
<organism evidence="1 2">
    <name type="scientific">Neisseria subflava NJ9703</name>
    <dbReference type="NCBI Taxonomy" id="546268"/>
    <lineage>
        <taxon>Bacteria</taxon>
        <taxon>Pseudomonadati</taxon>
        <taxon>Pseudomonadota</taxon>
        <taxon>Betaproteobacteria</taxon>
        <taxon>Neisseriales</taxon>
        <taxon>Neisseriaceae</taxon>
        <taxon>Neisseria</taxon>
    </lineage>
</organism>
<proteinExistence type="predicted"/>
<protein>
    <submittedName>
        <fullName evidence="1">Uncharacterized protein</fullName>
    </submittedName>
</protein>
<comment type="caution">
    <text evidence="1">The sequence shown here is derived from an EMBL/GenBank/DDBJ whole genome shotgun (WGS) entry which is preliminary data.</text>
</comment>
<sequence>MIYKPILFFRRPFIYNSFIFSENFKPFRQCKISNFSAVTGNMETKG</sequence>
<gene>
    <name evidence="1" type="ORF">NEISUBOT_05379</name>
</gene>
<evidence type="ECO:0000313" key="2">
    <source>
        <dbReference type="Proteomes" id="UP000004621"/>
    </source>
</evidence>